<keyword evidence="2" id="KW-0472">Membrane</keyword>
<sequence length="236" mass="25147">MTAGSFNGGERPPRYRRRRPLPALIMLVLLGLVAAVVWLNVIDEEPAAQGVRCDPGAPATAASGESAPPPAPEPGQHVDQTGLDQISAAPPDQVSVRVLNASTQRGEAALVSESLRQLGFQVGQPDDDPIYPSRDMTCRGQIRYGQQGASAARTLSLLDPCMELIKDNRQDASVELVVGQKFDELPVRPETRQILRTLSEWGAQHPPQTGGLQSAEGGAGPQIDPALIEAVRRAPC</sequence>
<evidence type="ECO:0000313" key="4">
    <source>
        <dbReference type="EMBL" id="NRN68456.1"/>
    </source>
</evidence>
<keyword evidence="2" id="KW-1133">Transmembrane helix</keyword>
<proteinExistence type="predicted"/>
<dbReference type="Proteomes" id="UP000763557">
    <property type="component" value="Unassembled WGS sequence"/>
</dbReference>
<evidence type="ECO:0000259" key="3">
    <source>
        <dbReference type="Pfam" id="PF13399"/>
    </source>
</evidence>
<dbReference type="Pfam" id="PF13399">
    <property type="entry name" value="LytR_C"/>
    <property type="match status" value="1"/>
</dbReference>
<feature type="compositionally biased region" description="Low complexity" evidence="1">
    <location>
        <begin position="55"/>
        <end position="66"/>
    </location>
</feature>
<protein>
    <submittedName>
        <fullName evidence="4">LytR family transcriptional regulator</fullName>
    </submittedName>
</protein>
<organism evidence="4 5">
    <name type="scientific">Kibdelosporangium persicum</name>
    <dbReference type="NCBI Taxonomy" id="2698649"/>
    <lineage>
        <taxon>Bacteria</taxon>
        <taxon>Bacillati</taxon>
        <taxon>Actinomycetota</taxon>
        <taxon>Actinomycetes</taxon>
        <taxon>Pseudonocardiales</taxon>
        <taxon>Pseudonocardiaceae</taxon>
        <taxon>Kibdelosporangium</taxon>
    </lineage>
</organism>
<evidence type="ECO:0000256" key="1">
    <source>
        <dbReference type="SAM" id="MobiDB-lite"/>
    </source>
</evidence>
<feature type="transmembrane region" description="Helical" evidence="2">
    <location>
        <begin position="21"/>
        <end position="41"/>
    </location>
</feature>
<reference evidence="4 5" key="1">
    <citation type="submission" date="2020-01" db="EMBL/GenBank/DDBJ databases">
        <title>Kibdelosporangium persica a novel Actinomycetes from a hot desert in Iran.</title>
        <authorList>
            <person name="Safaei N."/>
            <person name="Zaburannyi N."/>
            <person name="Mueller R."/>
            <person name="Wink J."/>
        </authorList>
    </citation>
    <scope>NUCLEOTIDE SEQUENCE [LARGE SCALE GENOMIC DNA]</scope>
    <source>
        <strain evidence="4 5">4NS15</strain>
    </source>
</reference>
<feature type="region of interest" description="Disordered" evidence="1">
    <location>
        <begin position="49"/>
        <end position="83"/>
    </location>
</feature>
<feature type="region of interest" description="Disordered" evidence="1">
    <location>
        <begin position="201"/>
        <end position="227"/>
    </location>
</feature>
<dbReference type="NCBIfam" id="NF035953">
    <property type="entry name" value="integrity_Cei"/>
    <property type="match status" value="1"/>
</dbReference>
<keyword evidence="2" id="KW-0812">Transmembrane</keyword>
<evidence type="ECO:0000256" key="2">
    <source>
        <dbReference type="SAM" id="Phobius"/>
    </source>
</evidence>
<feature type="domain" description="LytR/CpsA/Psr regulator C-terminal" evidence="3">
    <location>
        <begin position="93"/>
        <end position="182"/>
    </location>
</feature>
<evidence type="ECO:0000313" key="5">
    <source>
        <dbReference type="Proteomes" id="UP000763557"/>
    </source>
</evidence>
<comment type="caution">
    <text evidence="4">The sequence shown here is derived from an EMBL/GenBank/DDBJ whole genome shotgun (WGS) entry which is preliminary data.</text>
</comment>
<dbReference type="RefSeq" id="WP_312872960.1">
    <property type="nucleotide sequence ID" value="NZ_JAAATY010000020.1"/>
</dbReference>
<gene>
    <name evidence="4" type="ORF">GC106_56990</name>
</gene>
<name>A0ABX2FAP7_9PSEU</name>
<keyword evidence="5" id="KW-1185">Reference proteome</keyword>
<accession>A0ABX2FAP7</accession>
<dbReference type="Gene3D" id="3.30.70.2390">
    <property type="match status" value="1"/>
</dbReference>
<dbReference type="InterPro" id="IPR027381">
    <property type="entry name" value="LytR/CpsA/Psr_C"/>
</dbReference>
<dbReference type="EMBL" id="JAAATY010000020">
    <property type="protein sequence ID" value="NRN68456.1"/>
    <property type="molecule type" value="Genomic_DNA"/>
</dbReference>